<name>A0ABV6ZT66_9PROT</name>
<sequence length="53" mass="5764">MNARKSNIRPVHLALAGLAVVIIVLAGLLWKESRTERVEFSFGGQTVEVEAEG</sequence>
<dbReference type="RefSeq" id="WP_343163679.1">
    <property type="nucleotide sequence ID" value="NZ_JBHRSV010000001.1"/>
</dbReference>
<protein>
    <submittedName>
        <fullName evidence="2">Uncharacterized protein</fullName>
    </submittedName>
</protein>
<keyword evidence="3" id="KW-1185">Reference proteome</keyword>
<proteinExistence type="predicted"/>
<reference evidence="3" key="1">
    <citation type="journal article" date="2019" name="Int. J. Syst. Evol. Microbiol.">
        <title>The Global Catalogue of Microorganisms (GCM) 10K type strain sequencing project: providing services to taxonomists for standard genome sequencing and annotation.</title>
        <authorList>
            <consortium name="The Broad Institute Genomics Platform"/>
            <consortium name="The Broad Institute Genome Sequencing Center for Infectious Disease"/>
            <person name="Wu L."/>
            <person name="Ma J."/>
        </authorList>
    </citation>
    <scope>NUCLEOTIDE SEQUENCE [LARGE SCALE GENOMIC DNA]</scope>
    <source>
        <strain evidence="3">KCTC 52487</strain>
    </source>
</reference>
<evidence type="ECO:0000256" key="1">
    <source>
        <dbReference type="SAM" id="Phobius"/>
    </source>
</evidence>
<comment type="caution">
    <text evidence="2">The sequence shown here is derived from an EMBL/GenBank/DDBJ whole genome shotgun (WGS) entry which is preliminary data.</text>
</comment>
<feature type="transmembrane region" description="Helical" evidence="1">
    <location>
        <begin position="12"/>
        <end position="30"/>
    </location>
</feature>
<keyword evidence="1" id="KW-0812">Transmembrane</keyword>
<gene>
    <name evidence="2" type="ORF">ACFOOR_00650</name>
</gene>
<dbReference type="Proteomes" id="UP001595379">
    <property type="component" value="Unassembled WGS sequence"/>
</dbReference>
<evidence type="ECO:0000313" key="2">
    <source>
        <dbReference type="EMBL" id="MFC2924608.1"/>
    </source>
</evidence>
<organism evidence="2 3">
    <name type="scientific">Hyphobacterium vulgare</name>
    <dbReference type="NCBI Taxonomy" id="1736751"/>
    <lineage>
        <taxon>Bacteria</taxon>
        <taxon>Pseudomonadati</taxon>
        <taxon>Pseudomonadota</taxon>
        <taxon>Alphaproteobacteria</taxon>
        <taxon>Maricaulales</taxon>
        <taxon>Maricaulaceae</taxon>
        <taxon>Hyphobacterium</taxon>
    </lineage>
</organism>
<dbReference type="EMBL" id="JBHRSV010000001">
    <property type="protein sequence ID" value="MFC2924608.1"/>
    <property type="molecule type" value="Genomic_DNA"/>
</dbReference>
<keyword evidence="1" id="KW-1133">Transmembrane helix</keyword>
<keyword evidence="1" id="KW-0472">Membrane</keyword>
<evidence type="ECO:0000313" key="3">
    <source>
        <dbReference type="Proteomes" id="UP001595379"/>
    </source>
</evidence>
<accession>A0ABV6ZT66</accession>